<feature type="transmembrane region" description="Helical" evidence="2">
    <location>
        <begin position="12"/>
        <end position="31"/>
    </location>
</feature>
<evidence type="ECO:0000313" key="4">
    <source>
        <dbReference type="EMBL" id="RDI36696.1"/>
    </source>
</evidence>
<proteinExistence type="predicted"/>
<dbReference type="Pfam" id="PF11127">
    <property type="entry name" value="YgaP-like_TM"/>
    <property type="match status" value="1"/>
</dbReference>
<name>A0A370G126_9BACI</name>
<sequence>MNLKQNIGIANALIRITIGLTVVAFSTAKLTRRPWKNSYLLLAMLGAMKVGEGILRYCPITAMFENGSMGSFMGKGEGKDAGYRSQGHDGQQQNQKHESSHAGGGAGSSMGPGLDAVMKSFQNELGEDAPKVSRSNQQGESQDEFSPEVEAVVKSFEKKVDESVSKNGNGGQPNH</sequence>
<organism evidence="4 5">
    <name type="scientific">Falsibacillus pallidus</name>
    <dbReference type="NCBI Taxonomy" id="493781"/>
    <lineage>
        <taxon>Bacteria</taxon>
        <taxon>Bacillati</taxon>
        <taxon>Bacillota</taxon>
        <taxon>Bacilli</taxon>
        <taxon>Bacillales</taxon>
        <taxon>Bacillaceae</taxon>
        <taxon>Falsibacillus</taxon>
    </lineage>
</organism>
<dbReference type="AlphaFoldDB" id="A0A370G126"/>
<evidence type="ECO:0000256" key="1">
    <source>
        <dbReference type="SAM" id="MobiDB-lite"/>
    </source>
</evidence>
<keyword evidence="2" id="KW-1133">Transmembrane helix</keyword>
<feature type="domain" description="Inner membrane protein YgaP-like transmembrane" evidence="3">
    <location>
        <begin position="4"/>
        <end position="64"/>
    </location>
</feature>
<dbReference type="InterPro" id="IPR021309">
    <property type="entry name" value="YgaP-like_TM"/>
</dbReference>
<dbReference type="EMBL" id="QQAY01000026">
    <property type="protein sequence ID" value="RDI36696.1"/>
    <property type="molecule type" value="Genomic_DNA"/>
</dbReference>
<feature type="compositionally biased region" description="Basic and acidic residues" evidence="1">
    <location>
        <begin position="155"/>
        <end position="164"/>
    </location>
</feature>
<dbReference type="Proteomes" id="UP000255326">
    <property type="component" value="Unassembled WGS sequence"/>
</dbReference>
<feature type="region of interest" description="Disordered" evidence="1">
    <location>
        <begin position="75"/>
        <end position="175"/>
    </location>
</feature>
<reference evidence="4 5" key="1">
    <citation type="submission" date="2018-07" db="EMBL/GenBank/DDBJ databases">
        <title>Genomic Encyclopedia of Type Strains, Phase IV (KMG-IV): sequencing the most valuable type-strain genomes for metagenomic binning, comparative biology and taxonomic classification.</title>
        <authorList>
            <person name="Goeker M."/>
        </authorList>
    </citation>
    <scope>NUCLEOTIDE SEQUENCE [LARGE SCALE GENOMIC DNA]</scope>
    <source>
        <strain evidence="4 5">DSM 25281</strain>
    </source>
</reference>
<keyword evidence="5" id="KW-1185">Reference proteome</keyword>
<protein>
    <submittedName>
        <fullName evidence="4">DUF2892 family protein</fullName>
    </submittedName>
</protein>
<keyword evidence="2" id="KW-0472">Membrane</keyword>
<gene>
    <name evidence="4" type="ORF">DFR59_12620</name>
</gene>
<dbReference type="OrthoDB" id="5405951at2"/>
<keyword evidence="2" id="KW-0812">Transmembrane</keyword>
<evidence type="ECO:0000256" key="2">
    <source>
        <dbReference type="SAM" id="Phobius"/>
    </source>
</evidence>
<evidence type="ECO:0000259" key="3">
    <source>
        <dbReference type="Pfam" id="PF11127"/>
    </source>
</evidence>
<accession>A0A370G126</accession>
<comment type="caution">
    <text evidence="4">The sequence shown here is derived from an EMBL/GenBank/DDBJ whole genome shotgun (WGS) entry which is preliminary data.</text>
</comment>
<evidence type="ECO:0000313" key="5">
    <source>
        <dbReference type="Proteomes" id="UP000255326"/>
    </source>
</evidence>